<accession>A0A5U2FBE8</accession>
<sequence length="220" mass="24880">MGKIIAVGSHKGGVGKSSLLLSILTFLMMRGKKCCILECDDQRTIFDWLSDRKDNADLTPVEYHECYTDIPERARKLAAKHDFVLMDTPGRKSAEFRKALAVADILLTFVEPGAQVEINTLARMVNDVKTAQSGLNTNLQAWIVLNKCTTDPRDTEATELRKMLNDDPDWLPVPRQRIYYRKAHKHAYNCGMGIHEYNDKQGNKARGELELLLKETGILC</sequence>
<dbReference type="CDD" id="cd02042">
    <property type="entry name" value="ParAB_family"/>
    <property type="match status" value="1"/>
</dbReference>
<dbReference type="PIRSF" id="PIRSF009320">
    <property type="entry name" value="Nuc_binding_HP_1000"/>
    <property type="match status" value="1"/>
</dbReference>
<dbReference type="EMBL" id="AAGKHU010000197">
    <property type="protein sequence ID" value="EBP0013990.1"/>
    <property type="molecule type" value="Genomic_DNA"/>
</dbReference>
<dbReference type="InterPro" id="IPR015223">
    <property type="entry name" value="MipZ"/>
</dbReference>
<dbReference type="PANTHER" id="PTHR13696:SF96">
    <property type="entry name" value="COBQ_COBB_MIND_PARA NUCLEOTIDE BINDING DOMAIN-CONTAINING PROTEIN"/>
    <property type="match status" value="1"/>
</dbReference>
<gene>
    <name evidence="1" type="ORF">HX37_25425</name>
</gene>
<dbReference type="PANTHER" id="PTHR13696">
    <property type="entry name" value="P-LOOP CONTAINING NUCLEOSIDE TRIPHOSPHATE HYDROLASE"/>
    <property type="match status" value="1"/>
</dbReference>
<reference evidence="1" key="1">
    <citation type="submission" date="2018-07" db="EMBL/GenBank/DDBJ databases">
        <authorList>
            <consortium name="GenomeTrakr network: Whole genome sequencing for foodborne pathogen traceback"/>
        </authorList>
    </citation>
    <scope>NUCLEOTIDE SEQUENCE</scope>
    <source>
        <strain evidence="1">CFSAN018538</strain>
    </source>
</reference>
<comment type="caution">
    <text evidence="1">The sequence shown here is derived from an EMBL/GenBank/DDBJ whole genome shotgun (WGS) entry which is preliminary data.</text>
</comment>
<dbReference type="AlphaFoldDB" id="A0A5U2FBE8"/>
<proteinExistence type="predicted"/>
<evidence type="ECO:0000313" key="1">
    <source>
        <dbReference type="EMBL" id="EBP0013990.1"/>
    </source>
</evidence>
<protein>
    <submittedName>
        <fullName evidence="1">ParA family protein</fullName>
    </submittedName>
</protein>
<dbReference type="Gene3D" id="3.40.50.300">
    <property type="entry name" value="P-loop containing nucleotide triphosphate hydrolases"/>
    <property type="match status" value="1"/>
</dbReference>
<dbReference type="Pfam" id="PF09140">
    <property type="entry name" value="MipZ"/>
    <property type="match status" value="1"/>
</dbReference>
<name>A0A5U2FBE8_SALER</name>
<dbReference type="InterPro" id="IPR050678">
    <property type="entry name" value="DNA_Partitioning_ATPase"/>
</dbReference>
<organism evidence="1">
    <name type="scientific">Salmonella enterica</name>
    <name type="common">Salmonella choleraesuis</name>
    <dbReference type="NCBI Taxonomy" id="28901"/>
    <lineage>
        <taxon>Bacteria</taxon>
        <taxon>Pseudomonadati</taxon>
        <taxon>Pseudomonadota</taxon>
        <taxon>Gammaproteobacteria</taxon>
        <taxon>Enterobacterales</taxon>
        <taxon>Enterobacteriaceae</taxon>
        <taxon>Salmonella</taxon>
    </lineage>
</organism>
<dbReference type="InterPro" id="IPR027417">
    <property type="entry name" value="P-loop_NTPase"/>
</dbReference>
<dbReference type="SUPFAM" id="SSF52540">
    <property type="entry name" value="P-loop containing nucleoside triphosphate hydrolases"/>
    <property type="match status" value="1"/>
</dbReference>